<sequence>MIWREVTPILLVRLIVVDNRPTAGRSDPLSNSQCKKQRLKISLPLFTIFRILSASMRSAPTPAPASRAHAPDMTSSSFDLTVESMNLMLSSTLFPHFACAHLRNV</sequence>
<proteinExistence type="predicted"/>
<accession>A0A0V1ME96</accession>
<name>A0A0V1ME96_9BILA</name>
<protein>
    <submittedName>
        <fullName evidence="1">Uncharacterized protein</fullName>
    </submittedName>
</protein>
<dbReference type="EMBL" id="JYDO01000123">
    <property type="protein sequence ID" value="KRZ69978.1"/>
    <property type="molecule type" value="Genomic_DNA"/>
</dbReference>
<comment type="caution">
    <text evidence="1">The sequence shown here is derived from an EMBL/GenBank/DDBJ whole genome shotgun (WGS) entry which is preliminary data.</text>
</comment>
<evidence type="ECO:0000313" key="1">
    <source>
        <dbReference type="EMBL" id="KRZ69978.1"/>
    </source>
</evidence>
<dbReference type="AlphaFoldDB" id="A0A0V1ME96"/>
<keyword evidence="2" id="KW-1185">Reference proteome</keyword>
<evidence type="ECO:0000313" key="2">
    <source>
        <dbReference type="Proteomes" id="UP000054843"/>
    </source>
</evidence>
<reference evidence="1 2" key="1">
    <citation type="submission" date="2015-01" db="EMBL/GenBank/DDBJ databases">
        <title>Evolution of Trichinella species and genotypes.</title>
        <authorList>
            <person name="Korhonen P.K."/>
            <person name="Edoardo P."/>
            <person name="Giuseppe L.R."/>
            <person name="Gasser R.B."/>
        </authorList>
    </citation>
    <scope>NUCLEOTIDE SEQUENCE [LARGE SCALE GENOMIC DNA]</scope>
    <source>
        <strain evidence="1">ISS1980</strain>
    </source>
</reference>
<dbReference type="Proteomes" id="UP000054843">
    <property type="component" value="Unassembled WGS sequence"/>
</dbReference>
<organism evidence="1 2">
    <name type="scientific">Trichinella papuae</name>
    <dbReference type="NCBI Taxonomy" id="268474"/>
    <lineage>
        <taxon>Eukaryota</taxon>
        <taxon>Metazoa</taxon>
        <taxon>Ecdysozoa</taxon>
        <taxon>Nematoda</taxon>
        <taxon>Enoplea</taxon>
        <taxon>Dorylaimia</taxon>
        <taxon>Trichinellida</taxon>
        <taxon>Trichinellidae</taxon>
        <taxon>Trichinella</taxon>
    </lineage>
</organism>
<gene>
    <name evidence="1" type="ORF">T10_5867</name>
</gene>